<feature type="compositionally biased region" description="Basic and acidic residues" evidence="1">
    <location>
        <begin position="534"/>
        <end position="544"/>
    </location>
</feature>
<evidence type="ECO:0000313" key="3">
    <source>
        <dbReference type="Proteomes" id="UP000249169"/>
    </source>
</evidence>
<proteinExistence type="predicted"/>
<comment type="caution">
    <text evidence="2">The sequence shown here is derived from an EMBL/GenBank/DDBJ whole genome shotgun (WGS) entry which is preliminary data.</text>
</comment>
<sequence>MTDPSPNASPRPPASRRFGLAHALVLSLALHALGALAVLTIDIEPDVGLESEWMGRFAELQGIGHGSADFDGSRPTDWEQPRLSPHTPDPGDEAEPTEDVPPTPEETSDELAEQADTEVPPPEPQPQPVPEPHAPSPAEPTASTDPTPEAPEEAPAIEAEATEESAPQEEDASPERRVAGIDRSSPSNLPDMRNYGPGNARMTALVRTDRLRGAPYQRQASQLLQAVPDYRILLDSTGLDPIAELDAIFMASANPNHLHETFLAVRHRYDHARLREILDGRFAEPPPWTDSTSPTRALVPETGRYRDPRQILLASRGLALVGKSTWFGHYNTRVNDASGSPRLMEGLRRIEDVAEDQNTIALVSAYGLVFFAPGVGTLPRFEAVRLSLTHPASPKLTIDLRFRSDEQAASFAERCPSLQRQIIGGIPGARMLGIAGLIERLKCRASDDYVTVTGDYTSRELTTILQFAAAFVPRPPALTGLPAPPEPPAPENIASEDVSESTPDSSDSDASLQSNDGRPPQENPEAVIQEDDAGAPKDEADVIE</sequence>
<dbReference type="OrthoDB" id="5498912at2"/>
<dbReference type="RefSeq" id="WP_111729109.1">
    <property type="nucleotide sequence ID" value="NZ_QHKO01000002.1"/>
</dbReference>
<gene>
    <name evidence="2" type="ORF">DL240_06775</name>
</gene>
<feature type="compositionally biased region" description="Polar residues" evidence="1">
    <location>
        <begin position="500"/>
        <end position="516"/>
    </location>
</feature>
<dbReference type="Proteomes" id="UP000249169">
    <property type="component" value="Unassembled WGS sequence"/>
</dbReference>
<dbReference type="AlphaFoldDB" id="A0A328CD18"/>
<feature type="region of interest" description="Disordered" evidence="1">
    <location>
        <begin position="65"/>
        <end position="199"/>
    </location>
</feature>
<dbReference type="EMBL" id="QHKO01000002">
    <property type="protein sequence ID" value="RAL23851.1"/>
    <property type="molecule type" value="Genomic_DNA"/>
</dbReference>
<evidence type="ECO:0000256" key="1">
    <source>
        <dbReference type="SAM" id="MobiDB-lite"/>
    </source>
</evidence>
<feature type="compositionally biased region" description="Acidic residues" evidence="1">
    <location>
        <begin position="106"/>
        <end position="116"/>
    </location>
</feature>
<organism evidence="2 3">
    <name type="scientific">Lujinxingia litoralis</name>
    <dbReference type="NCBI Taxonomy" id="2211119"/>
    <lineage>
        <taxon>Bacteria</taxon>
        <taxon>Deltaproteobacteria</taxon>
        <taxon>Bradymonadales</taxon>
        <taxon>Lujinxingiaceae</taxon>
        <taxon>Lujinxingia</taxon>
    </lineage>
</organism>
<feature type="region of interest" description="Disordered" evidence="1">
    <location>
        <begin position="478"/>
        <end position="544"/>
    </location>
</feature>
<accession>A0A328CD18</accession>
<feature type="compositionally biased region" description="Low complexity" evidence="1">
    <location>
        <begin position="139"/>
        <end position="159"/>
    </location>
</feature>
<reference evidence="2 3" key="1">
    <citation type="submission" date="2018-05" db="EMBL/GenBank/DDBJ databases">
        <title>Lujinxingia marina gen. nov. sp. nov., a new facultative anaerobic member of the class Deltaproteobacteria, and proposal of Lujinxingaceae fam. nov.</title>
        <authorList>
            <person name="Li C.-M."/>
        </authorList>
    </citation>
    <scope>NUCLEOTIDE SEQUENCE [LARGE SCALE GENOMIC DNA]</scope>
    <source>
        <strain evidence="2 3">B210</strain>
    </source>
</reference>
<protein>
    <submittedName>
        <fullName evidence="2">Uncharacterized protein</fullName>
    </submittedName>
</protein>
<feature type="compositionally biased region" description="Acidic residues" evidence="1">
    <location>
        <begin position="160"/>
        <end position="172"/>
    </location>
</feature>
<feature type="compositionally biased region" description="Basic and acidic residues" evidence="1">
    <location>
        <begin position="71"/>
        <end position="80"/>
    </location>
</feature>
<evidence type="ECO:0000313" key="2">
    <source>
        <dbReference type="EMBL" id="RAL23851.1"/>
    </source>
</evidence>
<name>A0A328CD18_9DELT</name>
<feature type="compositionally biased region" description="Pro residues" evidence="1">
    <location>
        <begin position="119"/>
        <end position="138"/>
    </location>
</feature>
<keyword evidence="3" id="KW-1185">Reference proteome</keyword>